<reference evidence="1" key="2">
    <citation type="submission" date="2020-09" db="EMBL/GenBank/DDBJ databases">
        <authorList>
            <person name="Sun Q."/>
            <person name="Zhou Y."/>
        </authorList>
    </citation>
    <scope>NUCLEOTIDE SEQUENCE</scope>
    <source>
        <strain evidence="1">CGMCC 1.12785</strain>
    </source>
</reference>
<keyword evidence="2" id="KW-1185">Reference proteome</keyword>
<reference evidence="1" key="1">
    <citation type="journal article" date="2014" name="Int. J. Syst. Evol. Microbiol.">
        <title>Complete genome sequence of Corynebacterium casei LMG S-19264T (=DSM 44701T), isolated from a smear-ripened cheese.</title>
        <authorList>
            <consortium name="US DOE Joint Genome Institute (JGI-PGF)"/>
            <person name="Walter F."/>
            <person name="Albersmeier A."/>
            <person name="Kalinowski J."/>
            <person name="Ruckert C."/>
        </authorList>
    </citation>
    <scope>NUCLEOTIDE SEQUENCE</scope>
    <source>
        <strain evidence="1">CGMCC 1.12785</strain>
    </source>
</reference>
<dbReference type="EMBL" id="BMFY01000004">
    <property type="protein sequence ID" value="GGA10807.1"/>
    <property type="molecule type" value="Genomic_DNA"/>
</dbReference>
<comment type="caution">
    <text evidence="1">The sequence shown here is derived from an EMBL/GenBank/DDBJ whole genome shotgun (WGS) entry which is preliminary data.</text>
</comment>
<accession>A0A8J2TX99</accession>
<gene>
    <name evidence="1" type="ORF">GCM10011333_12030</name>
</gene>
<dbReference type="Proteomes" id="UP000616114">
    <property type="component" value="Unassembled WGS sequence"/>
</dbReference>
<sequence>MSTRVAWGYHMDMEDTSDYQASIRSWAREFSGNPHCDEGADLHKDSLRYPHFEGGANFNLAKIVVRAMSAGVHSLNGLLDLEAGTEPGGVNAVAIAALSRTAIIAGATVTWLLESDDADVRFQRGLEMACENLRQMKSLAHKDGVYAKTISPELPEIAKLYRDLAKAELAFIEDFAHKNGLSLAGKVENTETIFKSSGRLNGVNGDPDDYRKKIQDHWRTGSAYAHALAWQYEPQLTPPPGEFREEMIATAFLLVADAKELFDKRRMVSPGR</sequence>
<name>A0A8J2TX99_9MICO</name>
<organism evidence="1 2">
    <name type="scientific">Sediminivirga luteola</name>
    <dbReference type="NCBI Taxonomy" id="1774748"/>
    <lineage>
        <taxon>Bacteria</taxon>
        <taxon>Bacillati</taxon>
        <taxon>Actinomycetota</taxon>
        <taxon>Actinomycetes</taxon>
        <taxon>Micrococcales</taxon>
        <taxon>Brevibacteriaceae</taxon>
        <taxon>Sediminivirga</taxon>
    </lineage>
</organism>
<evidence type="ECO:0000313" key="1">
    <source>
        <dbReference type="EMBL" id="GGA10807.1"/>
    </source>
</evidence>
<dbReference type="AlphaFoldDB" id="A0A8J2TX99"/>
<evidence type="ECO:0000313" key="2">
    <source>
        <dbReference type="Proteomes" id="UP000616114"/>
    </source>
</evidence>
<protein>
    <submittedName>
        <fullName evidence="1">Uncharacterized protein</fullName>
    </submittedName>
</protein>
<proteinExistence type="predicted"/>